<dbReference type="HOGENOM" id="CLU_1145469_0_0_0"/>
<dbReference type="KEGG" id="pbs:Plabr_0222"/>
<keyword evidence="2" id="KW-1185">Reference proteome</keyword>
<proteinExistence type="predicted"/>
<evidence type="ECO:0000313" key="2">
    <source>
        <dbReference type="Proteomes" id="UP000006860"/>
    </source>
</evidence>
<dbReference type="STRING" id="756272.Plabr_0222"/>
<dbReference type="Proteomes" id="UP000006860">
    <property type="component" value="Chromosome"/>
</dbReference>
<accession>F0SNL7</accession>
<organism evidence="1 2">
    <name type="scientific">Rubinisphaera brasiliensis (strain ATCC 49424 / DSM 5305 / JCM 21570 / IAM 15109 / NBRC 103401 / IFAM 1448)</name>
    <name type="common">Planctomyces brasiliensis</name>
    <dbReference type="NCBI Taxonomy" id="756272"/>
    <lineage>
        <taxon>Bacteria</taxon>
        <taxon>Pseudomonadati</taxon>
        <taxon>Planctomycetota</taxon>
        <taxon>Planctomycetia</taxon>
        <taxon>Planctomycetales</taxon>
        <taxon>Planctomycetaceae</taxon>
        <taxon>Rubinisphaera</taxon>
    </lineage>
</organism>
<reference evidence="2" key="1">
    <citation type="submission" date="2011-02" db="EMBL/GenBank/DDBJ databases">
        <title>The complete genome of Planctomyces brasiliensis DSM 5305.</title>
        <authorList>
            <person name="Lucas S."/>
            <person name="Copeland A."/>
            <person name="Lapidus A."/>
            <person name="Bruce D."/>
            <person name="Goodwin L."/>
            <person name="Pitluck S."/>
            <person name="Kyrpides N."/>
            <person name="Mavromatis K."/>
            <person name="Pagani I."/>
            <person name="Ivanova N."/>
            <person name="Ovchinnikova G."/>
            <person name="Lu M."/>
            <person name="Detter J.C."/>
            <person name="Han C."/>
            <person name="Land M."/>
            <person name="Hauser L."/>
            <person name="Markowitz V."/>
            <person name="Cheng J.-F."/>
            <person name="Hugenholtz P."/>
            <person name="Woyke T."/>
            <person name="Wu D."/>
            <person name="Tindall B."/>
            <person name="Pomrenke H.G."/>
            <person name="Brambilla E."/>
            <person name="Klenk H.-P."/>
            <person name="Eisen J.A."/>
        </authorList>
    </citation>
    <scope>NUCLEOTIDE SEQUENCE [LARGE SCALE GENOMIC DNA]</scope>
    <source>
        <strain evidence="2">ATCC 49424 / DSM 5305 / JCM 21570 / NBRC 103401 / IFAM 1448</strain>
    </source>
</reference>
<name>F0SNL7_RUBBR</name>
<sequence length="246" mass="26092">MSVSLNNVPDAVYKAPHTAAYVDDFFGLEDTTWNTVDDDSGATVAHDADGVNGVVLLTTGATDNNEAYLYTNEIFKIANNRTICVDVRLSYSESATDDANVIVGLVNGVAANLLQDNGAGPKATFDGACIYKVDGETRWRVRSSNGTTATTHETTVTAGGGYQLLRIMIVGVDSATAKVTYLFDADGGQNPSQAKEYNVIDRIPPITHDLALSGLDEELALVVGVKAGSASSEVVSVDYTVWDQTR</sequence>
<dbReference type="AlphaFoldDB" id="F0SNL7"/>
<gene>
    <name evidence="1" type="ordered locus">Plabr_0222</name>
</gene>
<dbReference type="RefSeq" id="WP_013626595.1">
    <property type="nucleotide sequence ID" value="NC_015174.1"/>
</dbReference>
<protein>
    <submittedName>
        <fullName evidence="1">Uncharacterized protein</fullName>
    </submittedName>
</protein>
<dbReference type="eggNOG" id="ENOG50333ZT">
    <property type="taxonomic scope" value="Bacteria"/>
</dbReference>
<dbReference type="EMBL" id="CP002546">
    <property type="protein sequence ID" value="ADY57851.1"/>
    <property type="molecule type" value="Genomic_DNA"/>
</dbReference>
<evidence type="ECO:0000313" key="1">
    <source>
        <dbReference type="EMBL" id="ADY57851.1"/>
    </source>
</evidence>
<dbReference type="OrthoDB" id="263849at2"/>